<evidence type="ECO:0000313" key="2">
    <source>
        <dbReference type="EMBL" id="KAK9145427.1"/>
    </source>
</evidence>
<accession>A0AAP0K655</accession>
<dbReference type="PANTHER" id="PTHR34892:SF2">
    <property type="entry name" value="VACUOLAR ATP SYNTHASE CATALYTIC SUBUNIT-RELATED _ V-ATPASE-RELATED _ VACUOLAR PROTON PUMP-LIKE PROTEIN"/>
    <property type="match status" value="1"/>
</dbReference>
<comment type="caution">
    <text evidence="2">The sequence shown here is derived from an EMBL/GenBank/DDBJ whole genome shotgun (WGS) entry which is preliminary data.</text>
</comment>
<feature type="region of interest" description="Disordered" evidence="1">
    <location>
        <begin position="52"/>
        <end position="81"/>
    </location>
</feature>
<feature type="compositionally biased region" description="Low complexity" evidence="1">
    <location>
        <begin position="66"/>
        <end position="78"/>
    </location>
</feature>
<evidence type="ECO:0000256" key="1">
    <source>
        <dbReference type="SAM" id="MobiDB-lite"/>
    </source>
</evidence>
<dbReference type="PANTHER" id="PTHR34892">
    <property type="entry name" value="VACUOLAR ATP SYNTHASE CATALYTIC SUBUNIT-RELATED / V-ATPASE-RELATED / VACUOLAR PROTON PUMP-LIKE PROTEIN"/>
    <property type="match status" value="1"/>
</dbReference>
<dbReference type="AlphaFoldDB" id="A0AAP0K655"/>
<feature type="compositionally biased region" description="Basic and acidic residues" evidence="1">
    <location>
        <begin position="52"/>
        <end position="65"/>
    </location>
</feature>
<evidence type="ECO:0000313" key="3">
    <source>
        <dbReference type="Proteomes" id="UP001417504"/>
    </source>
</evidence>
<organism evidence="2 3">
    <name type="scientific">Stephania japonica</name>
    <dbReference type="NCBI Taxonomy" id="461633"/>
    <lineage>
        <taxon>Eukaryota</taxon>
        <taxon>Viridiplantae</taxon>
        <taxon>Streptophyta</taxon>
        <taxon>Embryophyta</taxon>
        <taxon>Tracheophyta</taxon>
        <taxon>Spermatophyta</taxon>
        <taxon>Magnoliopsida</taxon>
        <taxon>Ranunculales</taxon>
        <taxon>Menispermaceae</taxon>
        <taxon>Menispermoideae</taxon>
        <taxon>Cissampelideae</taxon>
        <taxon>Stephania</taxon>
    </lineage>
</organism>
<dbReference type="EMBL" id="JBBNAE010000002">
    <property type="protein sequence ID" value="KAK9145427.1"/>
    <property type="molecule type" value="Genomic_DNA"/>
</dbReference>
<sequence length="246" mass="27651">MIIKCLVDWWRAYGIDLETCKSREIEYCVVIAILYVSDIKLIRTDTTLDLSQKAEKDTRSTHHDGTSTSPVVRSTPPSDELLTNTTLDLRQKAERGMRCERIDGIRGTYKSRAVNGVSLNCQGLDKPQSILQKNNYIKMTMRTNKDLLIGYGRVCQALAVVQGKSDAQEPQWQANVFFPTHWDQNDIAKSLQTHVQPIRLSNSHMSHAITSRIGGVFTTSTPPSNGFASTTTRSTSQYQIDARLRS</sequence>
<proteinExistence type="predicted"/>
<keyword evidence="3" id="KW-1185">Reference proteome</keyword>
<dbReference type="Proteomes" id="UP001417504">
    <property type="component" value="Unassembled WGS sequence"/>
</dbReference>
<protein>
    <submittedName>
        <fullName evidence="2">Uncharacterized protein</fullName>
    </submittedName>
</protein>
<name>A0AAP0K655_9MAGN</name>
<gene>
    <name evidence="2" type="ORF">Sjap_005330</name>
</gene>
<reference evidence="2 3" key="1">
    <citation type="submission" date="2024-01" db="EMBL/GenBank/DDBJ databases">
        <title>Genome assemblies of Stephania.</title>
        <authorList>
            <person name="Yang L."/>
        </authorList>
    </citation>
    <scope>NUCLEOTIDE SEQUENCE [LARGE SCALE GENOMIC DNA]</scope>
    <source>
        <strain evidence="2">QJT</strain>
        <tissue evidence="2">Leaf</tissue>
    </source>
</reference>